<dbReference type="PROSITE" id="PS00065">
    <property type="entry name" value="D_2_HYDROXYACID_DH_1"/>
    <property type="match status" value="1"/>
</dbReference>
<dbReference type="SUPFAM" id="SSF51735">
    <property type="entry name" value="NAD(P)-binding Rossmann-fold domains"/>
    <property type="match status" value="1"/>
</dbReference>
<dbReference type="CDD" id="cd12183">
    <property type="entry name" value="LDH_like_2"/>
    <property type="match status" value="1"/>
</dbReference>
<keyword evidence="3" id="KW-0520">NAD</keyword>
<reference evidence="7 8" key="1">
    <citation type="submission" date="2022-10" db="EMBL/GenBank/DDBJ databases">
        <title>Luteolibacter arcticus strain CCTCC AB 2014275, whole genome shotgun sequencing project.</title>
        <authorList>
            <person name="Zhao G."/>
            <person name="Shen L."/>
        </authorList>
    </citation>
    <scope>NUCLEOTIDE SEQUENCE [LARGE SCALE GENOMIC DNA]</scope>
    <source>
        <strain evidence="7 8">CCTCC AB 2014275</strain>
    </source>
</reference>
<dbReference type="InterPro" id="IPR029753">
    <property type="entry name" value="D-isomer_DH_CS"/>
</dbReference>
<dbReference type="InterPro" id="IPR006140">
    <property type="entry name" value="D-isomer_DH_NAD-bd"/>
</dbReference>
<keyword evidence="2 4" id="KW-0560">Oxidoreductase</keyword>
<evidence type="ECO:0000256" key="1">
    <source>
        <dbReference type="ARBA" id="ARBA00005854"/>
    </source>
</evidence>
<evidence type="ECO:0000259" key="6">
    <source>
        <dbReference type="Pfam" id="PF02826"/>
    </source>
</evidence>
<dbReference type="InterPro" id="IPR058205">
    <property type="entry name" value="D-LDH-like"/>
</dbReference>
<gene>
    <name evidence="7" type="ORF">OKA05_01815</name>
</gene>
<evidence type="ECO:0000256" key="4">
    <source>
        <dbReference type="RuleBase" id="RU003719"/>
    </source>
</evidence>
<accession>A0ABT3GCB9</accession>
<dbReference type="PROSITE" id="PS00671">
    <property type="entry name" value="D_2_HYDROXYACID_DH_3"/>
    <property type="match status" value="1"/>
</dbReference>
<dbReference type="Pfam" id="PF00389">
    <property type="entry name" value="2-Hacid_dh"/>
    <property type="match status" value="1"/>
</dbReference>
<dbReference type="InterPro" id="IPR029752">
    <property type="entry name" value="D-isomer_DH_CS1"/>
</dbReference>
<protein>
    <submittedName>
        <fullName evidence="7">2-hydroxyacid dehydrogenase</fullName>
    </submittedName>
</protein>
<dbReference type="InterPro" id="IPR006139">
    <property type="entry name" value="D-isomer_2_OHA_DH_cat_dom"/>
</dbReference>
<evidence type="ECO:0000259" key="5">
    <source>
        <dbReference type="Pfam" id="PF00389"/>
    </source>
</evidence>
<evidence type="ECO:0000256" key="3">
    <source>
        <dbReference type="ARBA" id="ARBA00023027"/>
    </source>
</evidence>
<evidence type="ECO:0000256" key="2">
    <source>
        <dbReference type="ARBA" id="ARBA00023002"/>
    </source>
</evidence>
<feature type="domain" description="D-isomer specific 2-hydroxyacid dehydrogenase NAD-binding" evidence="6">
    <location>
        <begin position="111"/>
        <end position="299"/>
    </location>
</feature>
<evidence type="ECO:0000313" key="7">
    <source>
        <dbReference type="EMBL" id="MCW1921269.1"/>
    </source>
</evidence>
<dbReference type="EMBL" id="JAPDDT010000001">
    <property type="protein sequence ID" value="MCW1921269.1"/>
    <property type="molecule type" value="Genomic_DNA"/>
</dbReference>
<comment type="similarity">
    <text evidence="1 4">Belongs to the D-isomer specific 2-hydroxyacid dehydrogenase family.</text>
</comment>
<sequence length="338" mass="36552">MIRTTVFDAKPYDREPLLHAAAETGIDWRFMDCRLSAETSAAATGAQAVCIFVNDHADRPCLEALKKLGVKHVALRCAGFNGVDLVAAKELGLAVTRVPAYSPYAVAEHAVALLLALNRKIPRANNRVHDLNFSLNGLVGFDLHGKTAGIVGTGKIGRITAQILRGFGMRVLAYDPFPSPDWAAEHGVEYADPREVACECEVISLHTPLTPETHHIIRRETLELMKPGTILVNVSRGALIDTRALIEALKTGRLGGVALDVYEEEEGVFFEDLSGQILQDDDLARLLTFPNVLITAHQAFLTKEALAEIARVTVANLTAGAEGRPFLPDTALVDPSPP</sequence>
<proteinExistence type="inferred from homology"/>
<dbReference type="Proteomes" id="UP001320876">
    <property type="component" value="Unassembled WGS sequence"/>
</dbReference>
<dbReference type="InterPro" id="IPR036291">
    <property type="entry name" value="NAD(P)-bd_dom_sf"/>
</dbReference>
<dbReference type="SUPFAM" id="SSF52283">
    <property type="entry name" value="Formate/glycerate dehydrogenase catalytic domain-like"/>
    <property type="match status" value="1"/>
</dbReference>
<dbReference type="PANTHER" id="PTHR43026:SF1">
    <property type="entry name" value="2-HYDROXYACID DEHYDROGENASE HOMOLOG 1-RELATED"/>
    <property type="match status" value="1"/>
</dbReference>
<feature type="domain" description="D-isomer specific 2-hydroxyacid dehydrogenase catalytic" evidence="5">
    <location>
        <begin position="6"/>
        <end position="325"/>
    </location>
</feature>
<organism evidence="7 8">
    <name type="scientific">Luteolibacter arcticus</name>
    <dbReference type="NCBI Taxonomy" id="1581411"/>
    <lineage>
        <taxon>Bacteria</taxon>
        <taxon>Pseudomonadati</taxon>
        <taxon>Verrucomicrobiota</taxon>
        <taxon>Verrucomicrobiia</taxon>
        <taxon>Verrucomicrobiales</taxon>
        <taxon>Verrucomicrobiaceae</taxon>
        <taxon>Luteolibacter</taxon>
    </lineage>
</organism>
<evidence type="ECO:0000313" key="8">
    <source>
        <dbReference type="Proteomes" id="UP001320876"/>
    </source>
</evidence>
<name>A0ABT3GCB9_9BACT</name>
<keyword evidence="8" id="KW-1185">Reference proteome</keyword>
<comment type="caution">
    <text evidence="7">The sequence shown here is derived from an EMBL/GenBank/DDBJ whole genome shotgun (WGS) entry which is preliminary data.</text>
</comment>
<dbReference type="Pfam" id="PF02826">
    <property type="entry name" value="2-Hacid_dh_C"/>
    <property type="match status" value="1"/>
</dbReference>
<dbReference type="Gene3D" id="3.40.50.720">
    <property type="entry name" value="NAD(P)-binding Rossmann-like Domain"/>
    <property type="match status" value="2"/>
</dbReference>
<dbReference type="PANTHER" id="PTHR43026">
    <property type="entry name" value="2-HYDROXYACID DEHYDROGENASE HOMOLOG 1-RELATED"/>
    <property type="match status" value="1"/>
</dbReference>